<keyword evidence="1" id="KW-0812">Transmembrane</keyword>
<evidence type="ECO:0000313" key="4">
    <source>
        <dbReference type="Proteomes" id="UP000198518"/>
    </source>
</evidence>
<dbReference type="STRING" id="355548.SAMN04487945_0599"/>
<protein>
    <recommendedName>
        <fullName evidence="2">DUF8107 domain-containing protein</fullName>
    </recommendedName>
</protein>
<name>A0A1I0N4I1_9EURY</name>
<keyword evidence="1" id="KW-1133">Transmembrane helix</keyword>
<evidence type="ECO:0000256" key="1">
    <source>
        <dbReference type="SAM" id="Phobius"/>
    </source>
</evidence>
<dbReference type="AlphaFoldDB" id="A0A1I0N4I1"/>
<feature type="domain" description="DUF8107" evidence="2">
    <location>
        <begin position="3"/>
        <end position="70"/>
    </location>
</feature>
<feature type="transmembrane region" description="Helical" evidence="1">
    <location>
        <begin position="22"/>
        <end position="44"/>
    </location>
</feature>
<dbReference type="RefSeq" id="WP_089667908.1">
    <property type="nucleotide sequence ID" value="NZ_FOJA01000001.1"/>
</dbReference>
<evidence type="ECO:0000259" key="2">
    <source>
        <dbReference type="Pfam" id="PF26409"/>
    </source>
</evidence>
<proteinExistence type="predicted"/>
<dbReference type="Proteomes" id="UP000198518">
    <property type="component" value="Unassembled WGS sequence"/>
</dbReference>
<feature type="transmembrane region" description="Helical" evidence="1">
    <location>
        <begin position="50"/>
        <end position="69"/>
    </location>
</feature>
<keyword evidence="1" id="KW-0472">Membrane</keyword>
<dbReference type="Pfam" id="PF26409">
    <property type="entry name" value="DUF8107"/>
    <property type="match status" value="1"/>
</dbReference>
<dbReference type="OrthoDB" id="214676at2157"/>
<organism evidence="3 4">
    <name type="scientific">Halobacterium jilantaiense</name>
    <dbReference type="NCBI Taxonomy" id="355548"/>
    <lineage>
        <taxon>Archaea</taxon>
        <taxon>Methanobacteriati</taxon>
        <taxon>Methanobacteriota</taxon>
        <taxon>Stenosarchaea group</taxon>
        <taxon>Halobacteria</taxon>
        <taxon>Halobacteriales</taxon>
        <taxon>Halobacteriaceae</taxon>
        <taxon>Halobacterium</taxon>
    </lineage>
</organism>
<reference evidence="3 4" key="1">
    <citation type="submission" date="2016-10" db="EMBL/GenBank/DDBJ databases">
        <authorList>
            <person name="de Groot N.N."/>
        </authorList>
    </citation>
    <scope>NUCLEOTIDE SEQUENCE [LARGE SCALE GENOMIC DNA]</scope>
    <source>
        <strain evidence="3 4">CGMCC 1.5337</strain>
    </source>
</reference>
<evidence type="ECO:0000313" key="3">
    <source>
        <dbReference type="EMBL" id="SEV95960.1"/>
    </source>
</evidence>
<accession>A0A1I0N4I1</accession>
<dbReference type="InterPro" id="IPR058420">
    <property type="entry name" value="DUF8107"/>
</dbReference>
<keyword evidence="4" id="KW-1185">Reference proteome</keyword>
<sequence length="71" mass="7438">MDDTDPDGFGAGAEQSKGDPRVVLALNVVLSTLFAVTIAWGMGFVGFLEFNLVNTATIAILLFAVAYAVSK</sequence>
<gene>
    <name evidence="3" type="ORF">SAMN04487945_0599</name>
</gene>
<dbReference type="EMBL" id="FOJA01000001">
    <property type="protein sequence ID" value="SEV95960.1"/>
    <property type="molecule type" value="Genomic_DNA"/>
</dbReference>